<dbReference type="InterPro" id="IPR044597">
    <property type="entry name" value="SMH1-6"/>
</dbReference>
<dbReference type="PROSITE" id="PS50090">
    <property type="entry name" value="MYB_LIKE"/>
    <property type="match status" value="1"/>
</dbReference>
<comment type="caution">
    <text evidence="14">The sequence shown here is derived from an EMBL/GenBank/DDBJ whole genome shotgun (WGS) entry which is preliminary data.</text>
</comment>
<dbReference type="InterPro" id="IPR009057">
    <property type="entry name" value="Homeodomain-like_sf"/>
</dbReference>
<keyword evidence="7" id="KW-0804">Transcription</keyword>
<feature type="domain" description="HTH myb-type" evidence="12">
    <location>
        <begin position="117"/>
        <end position="179"/>
    </location>
</feature>
<evidence type="ECO:0000256" key="5">
    <source>
        <dbReference type="ARBA" id="ARBA00023054"/>
    </source>
</evidence>
<evidence type="ECO:0000256" key="7">
    <source>
        <dbReference type="ARBA" id="ARBA00023163"/>
    </source>
</evidence>
<evidence type="ECO:0000256" key="6">
    <source>
        <dbReference type="ARBA" id="ARBA00023125"/>
    </source>
</evidence>
<organism evidence="14 15">
    <name type="scientific">Lactuca virosa</name>
    <dbReference type="NCBI Taxonomy" id="75947"/>
    <lineage>
        <taxon>Eukaryota</taxon>
        <taxon>Viridiplantae</taxon>
        <taxon>Streptophyta</taxon>
        <taxon>Embryophyta</taxon>
        <taxon>Tracheophyta</taxon>
        <taxon>Spermatophyta</taxon>
        <taxon>Magnoliopsida</taxon>
        <taxon>eudicotyledons</taxon>
        <taxon>Gunneridae</taxon>
        <taxon>Pentapetalae</taxon>
        <taxon>asterids</taxon>
        <taxon>campanulids</taxon>
        <taxon>Asterales</taxon>
        <taxon>Asteraceae</taxon>
        <taxon>Cichorioideae</taxon>
        <taxon>Cichorieae</taxon>
        <taxon>Lactucinae</taxon>
        <taxon>Lactuca</taxon>
    </lineage>
</organism>
<evidence type="ECO:0000313" key="14">
    <source>
        <dbReference type="EMBL" id="CAH1422795.1"/>
    </source>
</evidence>
<evidence type="ECO:0000256" key="1">
    <source>
        <dbReference type="ARBA" id="ARBA00004286"/>
    </source>
</evidence>
<dbReference type="GO" id="GO:0005730">
    <property type="term" value="C:nucleolus"/>
    <property type="evidence" value="ECO:0007669"/>
    <property type="project" value="UniProtKB-SubCell"/>
</dbReference>
<keyword evidence="15" id="KW-1185">Reference proteome</keyword>
<dbReference type="Gene3D" id="1.10.10.60">
    <property type="entry name" value="Homeodomain-like"/>
    <property type="match status" value="1"/>
</dbReference>
<protein>
    <recommendedName>
        <fullName evidence="9">MYB transcription factor</fullName>
    </recommendedName>
</protein>
<evidence type="ECO:0000259" key="12">
    <source>
        <dbReference type="PROSITE" id="PS51294"/>
    </source>
</evidence>
<dbReference type="Proteomes" id="UP001157418">
    <property type="component" value="Unassembled WGS sequence"/>
</dbReference>
<dbReference type="InterPro" id="IPR005818">
    <property type="entry name" value="Histone_H1/H5_H15"/>
</dbReference>
<dbReference type="GO" id="GO:0003691">
    <property type="term" value="F:double-stranded telomeric DNA binding"/>
    <property type="evidence" value="ECO:0007669"/>
    <property type="project" value="InterPro"/>
</dbReference>
<feature type="compositionally biased region" description="Basic and acidic residues" evidence="10">
    <location>
        <begin position="328"/>
        <end position="337"/>
    </location>
</feature>
<evidence type="ECO:0000259" key="13">
    <source>
        <dbReference type="PROSITE" id="PS51504"/>
    </source>
</evidence>
<evidence type="ECO:0000256" key="2">
    <source>
        <dbReference type="ARBA" id="ARBA00004604"/>
    </source>
</evidence>
<dbReference type="SMART" id="SM00526">
    <property type="entry name" value="H15"/>
    <property type="match status" value="1"/>
</dbReference>
<keyword evidence="8" id="KW-0539">Nucleus</keyword>
<keyword evidence="5" id="KW-0175">Coiled coil</keyword>
<dbReference type="Pfam" id="PF00249">
    <property type="entry name" value="Myb_DNA-binding"/>
    <property type="match status" value="1"/>
</dbReference>
<reference evidence="14 15" key="1">
    <citation type="submission" date="2022-01" db="EMBL/GenBank/DDBJ databases">
        <authorList>
            <person name="Xiong W."/>
            <person name="Schranz E."/>
        </authorList>
    </citation>
    <scope>NUCLEOTIDE SEQUENCE [LARGE SCALE GENOMIC DNA]</scope>
</reference>
<accession>A0AAU9M997</accession>
<dbReference type="GO" id="GO:0006334">
    <property type="term" value="P:nucleosome assembly"/>
    <property type="evidence" value="ECO:0007669"/>
    <property type="project" value="InterPro"/>
</dbReference>
<evidence type="ECO:0000256" key="3">
    <source>
        <dbReference type="ARBA" id="ARBA00022454"/>
    </source>
</evidence>
<keyword evidence="3" id="KW-0158">Chromosome</keyword>
<gene>
    <name evidence="14" type="ORF">LVIROSA_LOCUS10107</name>
</gene>
<keyword evidence="6" id="KW-0238">DNA-binding</keyword>
<dbReference type="PANTHER" id="PTHR46267:SF15">
    <property type="entry name" value="WINGED HELIX-TURN-HELIX TRANSCRIPTION REPRESSOR DNA-BINDING PROTEIN-RELATED"/>
    <property type="match status" value="1"/>
</dbReference>
<feature type="domain" description="H15" evidence="13">
    <location>
        <begin position="254"/>
        <end position="323"/>
    </location>
</feature>
<dbReference type="PROSITE" id="PS51504">
    <property type="entry name" value="H15"/>
    <property type="match status" value="1"/>
</dbReference>
<evidence type="ECO:0000256" key="9">
    <source>
        <dbReference type="ARBA" id="ARBA00032813"/>
    </source>
</evidence>
<dbReference type="CDD" id="cd11660">
    <property type="entry name" value="SANT_TRF"/>
    <property type="match status" value="1"/>
</dbReference>
<dbReference type="Gene3D" id="1.10.10.10">
    <property type="entry name" value="Winged helix-like DNA-binding domain superfamily/Winged helix DNA-binding domain"/>
    <property type="match status" value="1"/>
</dbReference>
<dbReference type="PROSITE" id="PS51294">
    <property type="entry name" value="HTH_MYB"/>
    <property type="match status" value="1"/>
</dbReference>
<dbReference type="PANTHER" id="PTHR46267">
    <property type="entry name" value="SINGLE MYB HISTONE 4"/>
    <property type="match status" value="1"/>
</dbReference>
<evidence type="ECO:0000313" key="15">
    <source>
        <dbReference type="Proteomes" id="UP001157418"/>
    </source>
</evidence>
<dbReference type="Pfam" id="PF00538">
    <property type="entry name" value="Linker_histone"/>
    <property type="match status" value="1"/>
</dbReference>
<feature type="region of interest" description="Disordered" evidence="10">
    <location>
        <begin position="326"/>
        <end position="355"/>
    </location>
</feature>
<dbReference type="SUPFAM" id="SSF46689">
    <property type="entry name" value="Homeodomain-like"/>
    <property type="match status" value="1"/>
</dbReference>
<comment type="subcellular location">
    <subcellularLocation>
        <location evidence="1">Chromosome</location>
    </subcellularLocation>
    <subcellularLocation>
        <location evidence="2">Nucleus</location>
        <location evidence="2">Nucleolus</location>
    </subcellularLocation>
</comment>
<dbReference type="FunFam" id="1.10.10.60:FF:000168">
    <property type="entry name" value="Telomere repeat-binding factor 1"/>
    <property type="match status" value="1"/>
</dbReference>
<dbReference type="InterPro" id="IPR036390">
    <property type="entry name" value="WH_DNA-bd_sf"/>
</dbReference>
<dbReference type="SUPFAM" id="SSF46785">
    <property type="entry name" value="Winged helix' DNA-binding domain"/>
    <property type="match status" value="1"/>
</dbReference>
<evidence type="ECO:0000256" key="10">
    <source>
        <dbReference type="SAM" id="MobiDB-lite"/>
    </source>
</evidence>
<dbReference type="InterPro" id="IPR017930">
    <property type="entry name" value="Myb_dom"/>
</dbReference>
<evidence type="ECO:0000259" key="11">
    <source>
        <dbReference type="PROSITE" id="PS50090"/>
    </source>
</evidence>
<evidence type="ECO:0000256" key="8">
    <source>
        <dbReference type="ARBA" id="ARBA00023242"/>
    </source>
</evidence>
<dbReference type="AlphaFoldDB" id="A0AAU9M997"/>
<dbReference type="EMBL" id="CAKMRJ010001112">
    <property type="protein sequence ID" value="CAH1422795.1"/>
    <property type="molecule type" value="Genomic_DNA"/>
</dbReference>
<sequence>MGCHTLKKGSTEIKGHRITDYTYCSSFLANPIGEPQGKNSFFAVVIVKDPQGFQTRPAFTFLKLVNGNRYRVNEAVPNNHKRMHPKYGYADRCCTAYKRVWHRCGFLLVDKRLSINRMAKERQKWTLEEEEALFYGVGKHGQGKWKVILTDPQFASALANRSNIDLKDKWRNVSVNRDKVRTPMLEGVTTTTITTNPPLNSPKIRTPLLEGVTTTTTTTITTNPPMSFPKPLSVVHLLDYGGMSVPSSSTMDETTPPVYEKLILEALSSIGDPNGSNTNAILSFIEKNFPVPENFERSVTSMLRRLVLTGKIEMVDNNFKYKGASSGFKRDDSKNDKLDDDEKQEAPDAPDSPIATETLEDAAFYAARLVARAENVEQEAIEACQESDRIAKMLEESMAMLQLAEELHEMCLKDGFVLLAL</sequence>
<dbReference type="InterPro" id="IPR036388">
    <property type="entry name" value="WH-like_DNA-bd_sf"/>
</dbReference>
<keyword evidence="4" id="KW-0805">Transcription regulation</keyword>
<proteinExistence type="predicted"/>
<dbReference type="GO" id="GO:0000786">
    <property type="term" value="C:nucleosome"/>
    <property type="evidence" value="ECO:0007669"/>
    <property type="project" value="InterPro"/>
</dbReference>
<dbReference type="InterPro" id="IPR001005">
    <property type="entry name" value="SANT/Myb"/>
</dbReference>
<dbReference type="SMART" id="SM00717">
    <property type="entry name" value="SANT"/>
    <property type="match status" value="1"/>
</dbReference>
<name>A0AAU9M997_9ASTR</name>
<feature type="domain" description="Myb-like" evidence="11">
    <location>
        <begin position="117"/>
        <end position="174"/>
    </location>
</feature>
<evidence type="ECO:0000256" key="4">
    <source>
        <dbReference type="ARBA" id="ARBA00023015"/>
    </source>
</evidence>